<dbReference type="Pfam" id="PF03466">
    <property type="entry name" value="LysR_substrate"/>
    <property type="match status" value="1"/>
</dbReference>
<dbReference type="InterPro" id="IPR005119">
    <property type="entry name" value="LysR_subst-bd"/>
</dbReference>
<dbReference type="PANTHER" id="PTHR30346:SF28">
    <property type="entry name" value="HTH-TYPE TRANSCRIPTIONAL REGULATOR CYNR"/>
    <property type="match status" value="1"/>
</dbReference>
<name>A0A7W4ZMU8_9ACTN</name>
<organism evidence="6 7">
    <name type="scientific">Streptomyces violarus</name>
    <dbReference type="NCBI Taxonomy" id="67380"/>
    <lineage>
        <taxon>Bacteria</taxon>
        <taxon>Bacillati</taxon>
        <taxon>Actinomycetota</taxon>
        <taxon>Actinomycetes</taxon>
        <taxon>Kitasatosporales</taxon>
        <taxon>Streptomycetaceae</taxon>
        <taxon>Streptomyces</taxon>
    </lineage>
</organism>
<dbReference type="Pfam" id="PF00126">
    <property type="entry name" value="HTH_1"/>
    <property type="match status" value="1"/>
</dbReference>
<keyword evidence="7" id="KW-1185">Reference proteome</keyword>
<protein>
    <submittedName>
        <fullName evidence="6">DNA-binding transcriptional LysR family regulator</fullName>
    </submittedName>
</protein>
<gene>
    <name evidence="6" type="ORF">FHS41_001881</name>
</gene>
<dbReference type="CDD" id="cd05466">
    <property type="entry name" value="PBP2_LTTR_substrate"/>
    <property type="match status" value="1"/>
</dbReference>
<dbReference type="PRINTS" id="PR00039">
    <property type="entry name" value="HTHLYSR"/>
</dbReference>
<dbReference type="EMBL" id="JACHXE010000001">
    <property type="protein sequence ID" value="MBB3075412.1"/>
    <property type="molecule type" value="Genomic_DNA"/>
</dbReference>
<dbReference type="GO" id="GO:0003677">
    <property type="term" value="F:DNA binding"/>
    <property type="evidence" value="ECO:0007669"/>
    <property type="project" value="UniProtKB-KW"/>
</dbReference>
<comment type="similarity">
    <text evidence="1">Belongs to the LysR transcriptional regulatory family.</text>
</comment>
<dbReference type="PANTHER" id="PTHR30346">
    <property type="entry name" value="TRANSCRIPTIONAL DUAL REGULATOR HCAR-RELATED"/>
    <property type="match status" value="1"/>
</dbReference>
<dbReference type="InterPro" id="IPR036388">
    <property type="entry name" value="WH-like_DNA-bd_sf"/>
</dbReference>
<comment type="caution">
    <text evidence="6">The sequence shown here is derived from an EMBL/GenBank/DDBJ whole genome shotgun (WGS) entry which is preliminary data.</text>
</comment>
<dbReference type="Gene3D" id="1.10.10.10">
    <property type="entry name" value="Winged helix-like DNA-binding domain superfamily/Winged helix DNA-binding domain"/>
    <property type="match status" value="1"/>
</dbReference>
<evidence type="ECO:0000259" key="5">
    <source>
        <dbReference type="PROSITE" id="PS50931"/>
    </source>
</evidence>
<evidence type="ECO:0000313" key="6">
    <source>
        <dbReference type="EMBL" id="MBB3075412.1"/>
    </source>
</evidence>
<proteinExistence type="inferred from homology"/>
<dbReference type="PROSITE" id="PS50931">
    <property type="entry name" value="HTH_LYSR"/>
    <property type="match status" value="1"/>
</dbReference>
<accession>A0A7W4ZMU8</accession>
<evidence type="ECO:0000256" key="4">
    <source>
        <dbReference type="ARBA" id="ARBA00023163"/>
    </source>
</evidence>
<sequence length="309" mass="32017">MDARQLEYFLAIVEHGGFNKAAAALHVAQPSLSQAMANLEADLGVALFHRVGRGVVLSEAGQELLEPSRRVLRDLAAVRDTAAALAGLHGGTVEVATMPSPGIEPLTTLVHRFTELHPSVTVSTQAAFTPDEVLSLVRSGACELGLLGSATPVQPAGLDVLHVEDQPFVVVAAPGGAIEDDVMIRPGDLAGQKLIASRTGSLMRSIVDDVTAGGTGTEIVTVVDHRTSILPLVLTGVGVAVLPSSWTRLARRCGAVVAPIEPTAQLHVAMVSLPAHLTPAARAFLALTESLARRRAAAGTDGRHATPDA</sequence>
<dbReference type="InterPro" id="IPR000847">
    <property type="entry name" value="LysR_HTH_N"/>
</dbReference>
<evidence type="ECO:0000313" key="7">
    <source>
        <dbReference type="Proteomes" id="UP000572907"/>
    </source>
</evidence>
<evidence type="ECO:0000256" key="1">
    <source>
        <dbReference type="ARBA" id="ARBA00009437"/>
    </source>
</evidence>
<dbReference type="Proteomes" id="UP000572907">
    <property type="component" value="Unassembled WGS sequence"/>
</dbReference>
<dbReference type="GO" id="GO:0003700">
    <property type="term" value="F:DNA-binding transcription factor activity"/>
    <property type="evidence" value="ECO:0007669"/>
    <property type="project" value="InterPro"/>
</dbReference>
<feature type="domain" description="HTH lysR-type" evidence="5">
    <location>
        <begin position="1"/>
        <end position="58"/>
    </location>
</feature>
<evidence type="ECO:0000256" key="3">
    <source>
        <dbReference type="ARBA" id="ARBA00023125"/>
    </source>
</evidence>
<dbReference type="GO" id="GO:0032993">
    <property type="term" value="C:protein-DNA complex"/>
    <property type="evidence" value="ECO:0007669"/>
    <property type="project" value="TreeGrafter"/>
</dbReference>
<dbReference type="RefSeq" id="WP_184589561.1">
    <property type="nucleotide sequence ID" value="NZ_BMUP01000001.1"/>
</dbReference>
<keyword evidence="3 6" id="KW-0238">DNA-binding</keyword>
<keyword evidence="2" id="KW-0805">Transcription regulation</keyword>
<dbReference type="InterPro" id="IPR036390">
    <property type="entry name" value="WH_DNA-bd_sf"/>
</dbReference>
<dbReference type="SUPFAM" id="SSF46785">
    <property type="entry name" value="Winged helix' DNA-binding domain"/>
    <property type="match status" value="1"/>
</dbReference>
<evidence type="ECO:0000256" key="2">
    <source>
        <dbReference type="ARBA" id="ARBA00023015"/>
    </source>
</evidence>
<dbReference type="SUPFAM" id="SSF53850">
    <property type="entry name" value="Periplasmic binding protein-like II"/>
    <property type="match status" value="1"/>
</dbReference>
<reference evidence="6 7" key="1">
    <citation type="submission" date="2020-08" db="EMBL/GenBank/DDBJ databases">
        <title>Genomic Encyclopedia of Type Strains, Phase III (KMG-III): the genomes of soil and plant-associated and newly described type strains.</title>
        <authorList>
            <person name="Whitman W."/>
        </authorList>
    </citation>
    <scope>NUCLEOTIDE SEQUENCE [LARGE SCALE GENOMIC DNA]</scope>
    <source>
        <strain evidence="6 7">CECT 3237</strain>
    </source>
</reference>
<keyword evidence="4" id="KW-0804">Transcription</keyword>
<dbReference type="FunFam" id="1.10.10.10:FF:000001">
    <property type="entry name" value="LysR family transcriptional regulator"/>
    <property type="match status" value="1"/>
</dbReference>
<dbReference type="AlphaFoldDB" id="A0A7W4ZMU8"/>
<dbReference type="Gene3D" id="3.40.190.290">
    <property type="match status" value="1"/>
</dbReference>